<gene>
    <name evidence="1" type="ORF">DPEC_G00079700</name>
</gene>
<comment type="caution">
    <text evidence="1">The sequence shown here is derived from an EMBL/GenBank/DDBJ whole genome shotgun (WGS) entry which is preliminary data.</text>
</comment>
<dbReference type="Proteomes" id="UP001157502">
    <property type="component" value="Chromosome 6"/>
</dbReference>
<accession>A0ACC2H4Q0</accession>
<name>A0ACC2H4Q0_DALPE</name>
<proteinExistence type="predicted"/>
<dbReference type="EMBL" id="CM055733">
    <property type="protein sequence ID" value="KAJ8010876.1"/>
    <property type="molecule type" value="Genomic_DNA"/>
</dbReference>
<evidence type="ECO:0000313" key="1">
    <source>
        <dbReference type="EMBL" id="KAJ8010876.1"/>
    </source>
</evidence>
<evidence type="ECO:0000313" key="2">
    <source>
        <dbReference type="Proteomes" id="UP001157502"/>
    </source>
</evidence>
<reference evidence="1" key="1">
    <citation type="submission" date="2021-05" db="EMBL/GenBank/DDBJ databases">
        <authorList>
            <person name="Pan Q."/>
            <person name="Jouanno E."/>
            <person name="Zahm M."/>
            <person name="Klopp C."/>
            <person name="Cabau C."/>
            <person name="Louis A."/>
            <person name="Berthelot C."/>
            <person name="Parey E."/>
            <person name="Roest Crollius H."/>
            <person name="Montfort J."/>
            <person name="Robinson-Rechavi M."/>
            <person name="Bouchez O."/>
            <person name="Lampietro C."/>
            <person name="Lopez Roques C."/>
            <person name="Donnadieu C."/>
            <person name="Postlethwait J."/>
            <person name="Bobe J."/>
            <person name="Dillon D."/>
            <person name="Chandos A."/>
            <person name="von Hippel F."/>
            <person name="Guiguen Y."/>
        </authorList>
    </citation>
    <scope>NUCLEOTIDE SEQUENCE</scope>
    <source>
        <strain evidence="1">YG-Jan2019</strain>
    </source>
</reference>
<sequence length="696" mass="78178">MNQKMDEGNTHPQSSRGIHHHQQPVQHSRPFFYVQPPSQPYYNMYHHQHNQWHMNQPYNPYGVPGSGGYPLGRFSPYMSPYPYMQYPGGYVVPPSPHMHPVDYRRMYEPPRFHPPPGHDLMFQQQHHHQAQREMACSEVQTDPSDALNKLIECLDKLRTNEMQGSDKELDSGVISQASGIFSPDERRRKHEEEEQEVVVDSMHSEALLHGKLEGGHLQSSSPMARLFSVNDSTAAVYGEGESSRSLGDHVHPEGWAVDEDPPLDSSSIHEANEENLELEACAPGEEDQQSHCCFSENICLLSAVSLADEEPDDQVENGNDPDAADGTQGPCYNLLSPLLPSSVTLDWGLAEDLKPKEEMLDIPDSGSKDLSELDMDLSCQIPCLPFDKVLTAGTLQKDPPASSDLQCGDLQVSLSSALLATTAASTPTHHHYYPYYCPPKPAHQRLSVLSPSLDELSSRDEMFSTDLDDLDVFPRRVVYAGRRFSETEEVCPKSKKLTCACCGSSLSKGAGSGGRVKVHHHGSKVYADDQEGDTDEVDEQKQRRPVRTFEERSHPVRVVIKKHFVPKKRQPIPLHFSCKRSQYREGLAQTEEPAEEPEMGLVDLELAHYEGESGHEAANKQHRACKEPCRREGVGAKPRWKPHSLLQERIAPRKASCNILVYQKVQDALDDDDDEDEEGPPRLHRAKGYTKRETRC</sequence>
<organism evidence="1 2">
    <name type="scientific">Dallia pectoralis</name>
    <name type="common">Alaska blackfish</name>
    <dbReference type="NCBI Taxonomy" id="75939"/>
    <lineage>
        <taxon>Eukaryota</taxon>
        <taxon>Metazoa</taxon>
        <taxon>Chordata</taxon>
        <taxon>Craniata</taxon>
        <taxon>Vertebrata</taxon>
        <taxon>Euteleostomi</taxon>
        <taxon>Actinopterygii</taxon>
        <taxon>Neopterygii</taxon>
        <taxon>Teleostei</taxon>
        <taxon>Protacanthopterygii</taxon>
        <taxon>Esociformes</taxon>
        <taxon>Umbridae</taxon>
        <taxon>Dallia</taxon>
    </lineage>
</organism>
<keyword evidence="2" id="KW-1185">Reference proteome</keyword>
<protein>
    <submittedName>
        <fullName evidence="1">Uncharacterized protein</fullName>
    </submittedName>
</protein>